<evidence type="ECO:0000313" key="3">
    <source>
        <dbReference type="Proteomes" id="UP001500575"/>
    </source>
</evidence>
<evidence type="ECO:0008006" key="4">
    <source>
        <dbReference type="Google" id="ProtNLM"/>
    </source>
</evidence>
<proteinExistence type="predicted"/>
<feature type="region of interest" description="Disordered" evidence="1">
    <location>
        <begin position="77"/>
        <end position="97"/>
    </location>
</feature>
<name>A0ABN2Y2X9_9ACTN</name>
<sequence length="97" mass="10338">MWFFAVLVVLALGVIAAVAAGRGQPLAPAYDDRPDALVPAEGEIGADDLRRVRFSLAFRGYRMSEVDALLDRLAKEKEEASEDAAPTDASSGDAKTD</sequence>
<organism evidence="2 3">
    <name type="scientific">Nocardioides bigeumensis</name>
    <dbReference type="NCBI Taxonomy" id="433657"/>
    <lineage>
        <taxon>Bacteria</taxon>
        <taxon>Bacillati</taxon>
        <taxon>Actinomycetota</taxon>
        <taxon>Actinomycetes</taxon>
        <taxon>Propionibacteriales</taxon>
        <taxon>Nocardioidaceae</taxon>
        <taxon>Nocardioides</taxon>
    </lineage>
</organism>
<dbReference type="InterPro" id="IPR019933">
    <property type="entry name" value="DivIVA_domain"/>
</dbReference>
<dbReference type="NCBIfam" id="TIGR03544">
    <property type="entry name" value="DivI1A_domain"/>
    <property type="match status" value="1"/>
</dbReference>
<dbReference type="Gene3D" id="6.10.250.660">
    <property type="match status" value="1"/>
</dbReference>
<accession>A0ABN2Y2X9</accession>
<evidence type="ECO:0000256" key="1">
    <source>
        <dbReference type="SAM" id="MobiDB-lite"/>
    </source>
</evidence>
<dbReference type="Proteomes" id="UP001500575">
    <property type="component" value="Unassembled WGS sequence"/>
</dbReference>
<dbReference type="RefSeq" id="WP_344302923.1">
    <property type="nucleotide sequence ID" value="NZ_BAAAQQ010000004.1"/>
</dbReference>
<comment type="caution">
    <text evidence="2">The sequence shown here is derived from an EMBL/GenBank/DDBJ whole genome shotgun (WGS) entry which is preliminary data.</text>
</comment>
<gene>
    <name evidence="2" type="ORF">GCM10009843_13280</name>
</gene>
<evidence type="ECO:0000313" key="2">
    <source>
        <dbReference type="EMBL" id="GAA2120077.1"/>
    </source>
</evidence>
<keyword evidence="3" id="KW-1185">Reference proteome</keyword>
<dbReference type="EMBL" id="BAAAQQ010000004">
    <property type="protein sequence ID" value="GAA2120077.1"/>
    <property type="molecule type" value="Genomic_DNA"/>
</dbReference>
<protein>
    <recommendedName>
        <fullName evidence="4">DivIVA domain-containing protein</fullName>
    </recommendedName>
</protein>
<reference evidence="2 3" key="1">
    <citation type="journal article" date="2019" name="Int. J. Syst. Evol. Microbiol.">
        <title>The Global Catalogue of Microorganisms (GCM) 10K type strain sequencing project: providing services to taxonomists for standard genome sequencing and annotation.</title>
        <authorList>
            <consortium name="The Broad Institute Genomics Platform"/>
            <consortium name="The Broad Institute Genome Sequencing Center for Infectious Disease"/>
            <person name="Wu L."/>
            <person name="Ma J."/>
        </authorList>
    </citation>
    <scope>NUCLEOTIDE SEQUENCE [LARGE SCALE GENOMIC DNA]</scope>
    <source>
        <strain evidence="2 3">JCM 16021</strain>
    </source>
</reference>